<evidence type="ECO:0000313" key="2">
    <source>
        <dbReference type="Proteomes" id="UP000216225"/>
    </source>
</evidence>
<dbReference type="Proteomes" id="UP000216225">
    <property type="component" value="Unassembled WGS sequence"/>
</dbReference>
<dbReference type="AlphaFoldDB" id="A0A420KC23"/>
<name>A0A420KC23_9BURK</name>
<protein>
    <submittedName>
        <fullName evidence="1">Hemagglutinin</fullName>
    </submittedName>
</protein>
<dbReference type="EMBL" id="NKDB02000002">
    <property type="protein sequence ID" value="RKJ96761.1"/>
    <property type="molecule type" value="Genomic_DNA"/>
</dbReference>
<evidence type="ECO:0000313" key="1">
    <source>
        <dbReference type="EMBL" id="RKJ96761.1"/>
    </source>
</evidence>
<sequence length="108" mass="11765">MPTQSLRTMYETAVAELSSAAASRLASGATEEDVARWAVAERNALKHTYRALTPEPVLTRIEAKTLERYGNKIGPTADDLRAAGKSWKEIIDSATRAGEHGDAFFRDG</sequence>
<comment type="caution">
    <text evidence="1">The sequence shown here is derived from an EMBL/GenBank/DDBJ whole genome shotgun (WGS) entry which is preliminary data.</text>
</comment>
<accession>A0A420KC23</accession>
<organism evidence="1 2">
    <name type="scientific">Alicycliphilus denitrificans</name>
    <dbReference type="NCBI Taxonomy" id="179636"/>
    <lineage>
        <taxon>Bacteria</taxon>
        <taxon>Pseudomonadati</taxon>
        <taxon>Pseudomonadota</taxon>
        <taxon>Betaproteobacteria</taxon>
        <taxon>Burkholderiales</taxon>
        <taxon>Comamonadaceae</taxon>
        <taxon>Alicycliphilus</taxon>
    </lineage>
</organism>
<proteinExistence type="predicted"/>
<gene>
    <name evidence="1" type="ORF">CE154_012155</name>
</gene>
<dbReference type="RefSeq" id="WP_094438952.1">
    <property type="nucleotide sequence ID" value="NZ_NKDB02000002.1"/>
</dbReference>
<reference evidence="1 2" key="1">
    <citation type="submission" date="2018-09" db="EMBL/GenBank/DDBJ databases">
        <title>Genome comparison of Alicycliphilus sp. BQ1, a polyurethanolytic bacterium, with its closest phylogenetic relatives Alicycliphilus denitrificans BC and K601, unable to attack polyurethane.</title>
        <authorList>
            <person name="Loza-Tavera H."/>
            <person name="Lozano L."/>
            <person name="Cevallos M."/>
            <person name="Maya-Lucas O."/>
            <person name="Garcia-Mena J."/>
            <person name="Hernandez J."/>
        </authorList>
    </citation>
    <scope>NUCLEOTIDE SEQUENCE [LARGE SCALE GENOMIC DNA]</scope>
    <source>
        <strain evidence="1 2">BQ1</strain>
    </source>
</reference>